<name>A0A9X4AEB5_9BACI</name>
<keyword evidence="1" id="KW-1133">Transmembrane helix</keyword>
<evidence type="ECO:0000313" key="2">
    <source>
        <dbReference type="EMBL" id="MDC3416662.1"/>
    </source>
</evidence>
<accession>A0A9X4AEB5</accession>
<dbReference type="EMBL" id="JAMQKC010000004">
    <property type="protein sequence ID" value="MDC3416662.1"/>
    <property type="molecule type" value="Genomic_DNA"/>
</dbReference>
<feature type="transmembrane region" description="Helical" evidence="1">
    <location>
        <begin position="32"/>
        <end position="49"/>
    </location>
</feature>
<gene>
    <name evidence="2" type="ORF">NC799_06995</name>
</gene>
<keyword evidence="1" id="KW-0812">Transmembrane</keyword>
<dbReference type="RefSeq" id="WP_272445675.1">
    <property type="nucleotide sequence ID" value="NZ_JAMQKC010000004.1"/>
</dbReference>
<feature type="transmembrane region" description="Helical" evidence="1">
    <location>
        <begin position="101"/>
        <end position="123"/>
    </location>
</feature>
<keyword evidence="3" id="KW-1185">Reference proteome</keyword>
<evidence type="ECO:0000256" key="1">
    <source>
        <dbReference type="SAM" id="Phobius"/>
    </source>
</evidence>
<keyword evidence="1" id="KW-0472">Membrane</keyword>
<dbReference type="Proteomes" id="UP001145069">
    <property type="component" value="Unassembled WGS sequence"/>
</dbReference>
<dbReference type="AlphaFoldDB" id="A0A9X4AEB5"/>
<sequence length="134" mass="14847">MLVVIGIVVGVVISLIGSIIISLIPYVPFAPVFLTSVIPSVLIFVIQTYQIKTDITKFKSWLNGFISLFVISLLAFAIKNYFEAKAIANNPGSGLNWESIIIFNILYSLGAAMLISPISYFAIKWISRFKKQTI</sequence>
<evidence type="ECO:0000313" key="3">
    <source>
        <dbReference type="Proteomes" id="UP001145069"/>
    </source>
</evidence>
<proteinExistence type="predicted"/>
<comment type="caution">
    <text evidence="2">The sequence shown here is derived from an EMBL/GenBank/DDBJ whole genome shotgun (WGS) entry which is preliminary data.</text>
</comment>
<reference evidence="2" key="1">
    <citation type="submission" date="2022-06" db="EMBL/GenBank/DDBJ databases">
        <title>Aquibacillus sp. a new bacterium isolated from soil saline samples.</title>
        <authorList>
            <person name="Galisteo C."/>
            <person name="De La Haba R."/>
            <person name="Sanchez-Porro C."/>
            <person name="Ventosa A."/>
        </authorList>
    </citation>
    <scope>NUCLEOTIDE SEQUENCE</scope>
    <source>
        <strain evidence="2">3ASR75-54</strain>
    </source>
</reference>
<organism evidence="2 3">
    <name type="scientific">Aquibacillus salsiterrae</name>
    <dbReference type="NCBI Taxonomy" id="2950439"/>
    <lineage>
        <taxon>Bacteria</taxon>
        <taxon>Bacillati</taxon>
        <taxon>Bacillota</taxon>
        <taxon>Bacilli</taxon>
        <taxon>Bacillales</taxon>
        <taxon>Bacillaceae</taxon>
        <taxon>Aquibacillus</taxon>
    </lineage>
</organism>
<feature type="transmembrane region" description="Helical" evidence="1">
    <location>
        <begin position="7"/>
        <end position="26"/>
    </location>
</feature>
<feature type="transmembrane region" description="Helical" evidence="1">
    <location>
        <begin position="61"/>
        <end position="81"/>
    </location>
</feature>
<protein>
    <submittedName>
        <fullName evidence="2">Uncharacterized protein</fullName>
    </submittedName>
</protein>